<protein>
    <submittedName>
        <fullName evidence="2">Uncharacterized protein</fullName>
    </submittedName>
</protein>
<accession>M1DJ72</accession>
<proteinExistence type="predicted"/>
<keyword evidence="3" id="KW-1185">Reference proteome</keyword>
<organism evidence="2 3">
    <name type="scientific">Solanum tuberosum</name>
    <name type="common">Potato</name>
    <dbReference type="NCBI Taxonomy" id="4113"/>
    <lineage>
        <taxon>Eukaryota</taxon>
        <taxon>Viridiplantae</taxon>
        <taxon>Streptophyta</taxon>
        <taxon>Embryophyta</taxon>
        <taxon>Tracheophyta</taxon>
        <taxon>Spermatophyta</taxon>
        <taxon>Magnoliopsida</taxon>
        <taxon>eudicotyledons</taxon>
        <taxon>Gunneridae</taxon>
        <taxon>Pentapetalae</taxon>
        <taxon>asterids</taxon>
        <taxon>lamiids</taxon>
        <taxon>Solanales</taxon>
        <taxon>Solanaceae</taxon>
        <taxon>Solanoideae</taxon>
        <taxon>Solaneae</taxon>
        <taxon>Solanum</taxon>
    </lineage>
</organism>
<name>M1DJ72_SOLTU</name>
<dbReference type="Proteomes" id="UP000011115">
    <property type="component" value="Unassembled WGS sequence"/>
</dbReference>
<feature type="region of interest" description="Disordered" evidence="1">
    <location>
        <begin position="107"/>
        <end position="141"/>
    </location>
</feature>
<sequence>MELHATVSDLFKTKMSEMMGELPTEDSLPVEDSTDSSGSLPKSLSSWISNPNSITDALELEKLTTTGAAFNFYPLEAEQQQQGKPVWDYEPEEGERQIINQDRIEEPANQQLNAEITEEQQLNAEITEEQENDQQRREDMV</sequence>
<feature type="compositionally biased region" description="Low complexity" evidence="1">
    <location>
        <begin position="35"/>
        <end position="49"/>
    </location>
</feature>
<dbReference type="HOGENOM" id="CLU_1828732_0_0_1"/>
<evidence type="ECO:0000313" key="2">
    <source>
        <dbReference type="EnsemblPlants" id="PGSC0003DMT400089917"/>
    </source>
</evidence>
<feature type="compositionally biased region" description="Polar residues" evidence="1">
    <location>
        <begin position="108"/>
        <end position="124"/>
    </location>
</feature>
<dbReference type="EnsemblPlants" id="PGSC0003DMT400089917">
    <property type="protein sequence ID" value="PGSC0003DMT400089917"/>
    <property type="gene ID" value="PGSC0003DMG400039488"/>
</dbReference>
<dbReference type="Gramene" id="PGSC0003DMT400089917">
    <property type="protein sequence ID" value="PGSC0003DMT400089917"/>
    <property type="gene ID" value="PGSC0003DMG400039488"/>
</dbReference>
<dbReference type="InParanoid" id="M1DJ72"/>
<evidence type="ECO:0000256" key="1">
    <source>
        <dbReference type="SAM" id="MobiDB-lite"/>
    </source>
</evidence>
<reference evidence="2" key="2">
    <citation type="submission" date="2015-06" db="UniProtKB">
        <authorList>
            <consortium name="EnsemblPlants"/>
        </authorList>
    </citation>
    <scope>IDENTIFICATION</scope>
    <source>
        <strain evidence="2">DM1-3 516 R44</strain>
    </source>
</reference>
<evidence type="ECO:0000313" key="3">
    <source>
        <dbReference type="Proteomes" id="UP000011115"/>
    </source>
</evidence>
<feature type="region of interest" description="Disordered" evidence="1">
    <location>
        <begin position="16"/>
        <end position="50"/>
    </location>
</feature>
<dbReference type="PaxDb" id="4113-PGSC0003DMT400089917"/>
<dbReference type="AlphaFoldDB" id="M1DJ72"/>
<reference evidence="3" key="1">
    <citation type="journal article" date="2011" name="Nature">
        <title>Genome sequence and analysis of the tuber crop potato.</title>
        <authorList>
            <consortium name="The Potato Genome Sequencing Consortium"/>
        </authorList>
    </citation>
    <scope>NUCLEOTIDE SEQUENCE [LARGE SCALE GENOMIC DNA]</scope>
    <source>
        <strain evidence="3">cv. DM1-3 516 R44</strain>
    </source>
</reference>